<keyword evidence="2" id="KW-1185">Reference proteome</keyword>
<sequence length="56" mass="5721">MNAIACSAVGRAGLVAATASLDSEAEWPLLQVAGWLTTAADLVREAAAREALPALR</sequence>
<reference evidence="2" key="1">
    <citation type="submission" date="2016-10" db="EMBL/GenBank/DDBJ databases">
        <authorList>
            <person name="Varghese N."/>
            <person name="Submissions S."/>
        </authorList>
    </citation>
    <scope>NUCLEOTIDE SEQUENCE [LARGE SCALE GENOMIC DNA]</scope>
    <source>
        <strain evidence="2">DSM 46838</strain>
    </source>
</reference>
<dbReference type="STRING" id="1798228.SAMN05216574_101502"/>
<evidence type="ECO:0000313" key="2">
    <source>
        <dbReference type="Proteomes" id="UP000198589"/>
    </source>
</evidence>
<protein>
    <submittedName>
        <fullName evidence="1">Uncharacterized protein</fullName>
    </submittedName>
</protein>
<dbReference type="EMBL" id="FOND01000001">
    <property type="protein sequence ID" value="SFD97544.1"/>
    <property type="molecule type" value="Genomic_DNA"/>
</dbReference>
<organism evidence="1 2">
    <name type="scientific">Blastococcus tunisiensis</name>
    <dbReference type="NCBI Taxonomy" id="1798228"/>
    <lineage>
        <taxon>Bacteria</taxon>
        <taxon>Bacillati</taxon>
        <taxon>Actinomycetota</taxon>
        <taxon>Actinomycetes</taxon>
        <taxon>Geodermatophilales</taxon>
        <taxon>Geodermatophilaceae</taxon>
        <taxon>Blastococcus</taxon>
    </lineage>
</organism>
<accession>A0A1I1WQR2</accession>
<proteinExistence type="predicted"/>
<evidence type="ECO:0000313" key="1">
    <source>
        <dbReference type="EMBL" id="SFD97544.1"/>
    </source>
</evidence>
<dbReference type="Proteomes" id="UP000198589">
    <property type="component" value="Unassembled WGS sequence"/>
</dbReference>
<gene>
    <name evidence="1" type="ORF">SAMN05216574_101502</name>
</gene>
<name>A0A1I1WQR2_9ACTN</name>
<dbReference type="AlphaFoldDB" id="A0A1I1WQR2"/>
<dbReference type="RefSeq" id="WP_175527053.1">
    <property type="nucleotide sequence ID" value="NZ_FOND01000001.1"/>
</dbReference>